<dbReference type="AlphaFoldDB" id="A0A8S9X1X8"/>
<dbReference type="PANTHER" id="PTHR10334">
    <property type="entry name" value="CYSTEINE-RICH SECRETORY PROTEIN-RELATED"/>
    <property type="match status" value="1"/>
</dbReference>
<feature type="domain" description="SCP" evidence="2">
    <location>
        <begin position="23"/>
        <end position="219"/>
    </location>
</feature>
<keyword evidence="4" id="KW-1185">Reference proteome</keyword>
<evidence type="ECO:0000259" key="2">
    <source>
        <dbReference type="SMART" id="SM00198"/>
    </source>
</evidence>
<organism evidence="3 4">
    <name type="scientific">Apolygus lucorum</name>
    <name type="common">Small green plant bug</name>
    <name type="synonym">Lygocoris lucorum</name>
    <dbReference type="NCBI Taxonomy" id="248454"/>
    <lineage>
        <taxon>Eukaryota</taxon>
        <taxon>Metazoa</taxon>
        <taxon>Ecdysozoa</taxon>
        <taxon>Arthropoda</taxon>
        <taxon>Hexapoda</taxon>
        <taxon>Insecta</taxon>
        <taxon>Pterygota</taxon>
        <taxon>Neoptera</taxon>
        <taxon>Paraneoptera</taxon>
        <taxon>Hemiptera</taxon>
        <taxon>Heteroptera</taxon>
        <taxon>Panheteroptera</taxon>
        <taxon>Cimicomorpha</taxon>
        <taxon>Miridae</taxon>
        <taxon>Mirini</taxon>
        <taxon>Apolygus</taxon>
    </lineage>
</organism>
<evidence type="ECO:0000313" key="4">
    <source>
        <dbReference type="Proteomes" id="UP000466442"/>
    </source>
</evidence>
<accession>A0A8S9X1X8</accession>
<dbReference type="GO" id="GO:0005576">
    <property type="term" value="C:extracellular region"/>
    <property type="evidence" value="ECO:0007669"/>
    <property type="project" value="UniProtKB-SubCell"/>
</dbReference>
<dbReference type="Proteomes" id="UP000466442">
    <property type="component" value="Unassembled WGS sequence"/>
</dbReference>
<evidence type="ECO:0000313" key="3">
    <source>
        <dbReference type="EMBL" id="KAF6202997.1"/>
    </source>
</evidence>
<dbReference type="SUPFAM" id="SSF55797">
    <property type="entry name" value="PR-1-like"/>
    <property type="match status" value="1"/>
</dbReference>
<protein>
    <recommendedName>
        <fullName evidence="2">SCP domain-containing protein</fullName>
    </recommendedName>
</protein>
<dbReference type="OrthoDB" id="43654at2759"/>
<proteinExistence type="predicted"/>
<sequence>MCKYPTKIPGLNCRNLKNTIDFEKRWKILDMHNRVRAKFATGEVKGFPRAANMRIMRWDYELEAVALRWAIQCLNRSDPCRKTPRYSEIGQNVAVRTFKKYYGTAQGPYKGEWFPASTLETIREEEEPDFDDKSEDEKKKRRRHPPVDPIQDWVYRELKNANPKDIKPYHFDKATQPLFQVIWAETNRMGCSQVTYLNTQDVVAISWVCNYAPAGVKIGKNVYEPGKTCSKCPSGAECICNWGEPLLLSGSLSIQDGSGRRTRLAPMDREAAGTCEIFIGKPTDEGLCRSMGLWLAWPRLGRVFTCPTCLIPNRSLCSELTDFTFFLHINSEKKRRSRETHTIW</sequence>
<reference evidence="3" key="1">
    <citation type="journal article" date="2021" name="Mol. Ecol. Resour.">
        <title>Apolygus lucorum genome provides insights into omnivorousness and mesophyll feeding.</title>
        <authorList>
            <person name="Liu Y."/>
            <person name="Liu H."/>
            <person name="Wang H."/>
            <person name="Huang T."/>
            <person name="Liu B."/>
            <person name="Yang B."/>
            <person name="Yin L."/>
            <person name="Li B."/>
            <person name="Zhang Y."/>
            <person name="Zhang S."/>
            <person name="Jiang F."/>
            <person name="Zhang X."/>
            <person name="Ren Y."/>
            <person name="Wang B."/>
            <person name="Wang S."/>
            <person name="Lu Y."/>
            <person name="Wu K."/>
            <person name="Fan W."/>
            <person name="Wang G."/>
        </authorList>
    </citation>
    <scope>NUCLEOTIDE SEQUENCE</scope>
    <source>
        <strain evidence="3">12Hb</strain>
    </source>
</reference>
<comment type="caution">
    <text evidence="3">The sequence shown here is derived from an EMBL/GenBank/DDBJ whole genome shotgun (WGS) entry which is preliminary data.</text>
</comment>
<dbReference type="InterPro" id="IPR014044">
    <property type="entry name" value="CAP_dom"/>
</dbReference>
<feature type="compositionally biased region" description="Acidic residues" evidence="1">
    <location>
        <begin position="124"/>
        <end position="134"/>
    </location>
</feature>
<dbReference type="Pfam" id="PF00188">
    <property type="entry name" value="CAP"/>
    <property type="match status" value="1"/>
</dbReference>
<dbReference type="PRINTS" id="PR00837">
    <property type="entry name" value="V5TPXLIKE"/>
</dbReference>
<gene>
    <name evidence="3" type="ORF">GE061_003409</name>
</gene>
<name>A0A8S9X1X8_APOLU</name>
<feature type="region of interest" description="Disordered" evidence="1">
    <location>
        <begin position="124"/>
        <end position="146"/>
    </location>
</feature>
<dbReference type="InterPro" id="IPR035940">
    <property type="entry name" value="CAP_sf"/>
</dbReference>
<evidence type="ECO:0000256" key="1">
    <source>
        <dbReference type="SAM" id="MobiDB-lite"/>
    </source>
</evidence>
<dbReference type="CDD" id="cd05380">
    <property type="entry name" value="CAP_euk"/>
    <property type="match status" value="1"/>
</dbReference>
<dbReference type="SMART" id="SM00198">
    <property type="entry name" value="SCP"/>
    <property type="match status" value="1"/>
</dbReference>
<dbReference type="InterPro" id="IPR001283">
    <property type="entry name" value="CRISP-related"/>
</dbReference>
<dbReference type="Gene3D" id="3.40.33.10">
    <property type="entry name" value="CAP"/>
    <property type="match status" value="1"/>
</dbReference>
<dbReference type="EMBL" id="WIXP02000011">
    <property type="protein sequence ID" value="KAF6202997.1"/>
    <property type="molecule type" value="Genomic_DNA"/>
</dbReference>